<dbReference type="InterPro" id="IPR018704">
    <property type="entry name" value="SecYEG/CpoB_TPR"/>
</dbReference>
<dbReference type="KEGG" id="fad:CDH04_02575"/>
<sequence>MKDLSPKHKQAVYLVLIIVAVAVIIVGILQYSKSKNSENMLEASSLYQKALITNENPSISNSQKIASFDSVTTMYPNTSYGILASWQVADLYIIAKRLDSNRPVSKNDYNKAILALANSANNNPKDNLTNITNTKLASLYIQTNQTDNAIKTLQNIPDLDNNAYPLMILGQAYAQKGDKSKALKVWKEASQDPNSTPEFKQIISQLINNTN</sequence>
<dbReference type="InterPro" id="IPR011990">
    <property type="entry name" value="TPR-like_helical_dom_sf"/>
</dbReference>
<dbReference type="EMBL" id="CP043424">
    <property type="protein sequence ID" value="QIW12934.1"/>
    <property type="molecule type" value="Genomic_DNA"/>
</dbReference>
<evidence type="ECO:0000256" key="4">
    <source>
        <dbReference type="ARBA" id="ARBA00022989"/>
    </source>
</evidence>
<evidence type="ECO:0000256" key="1">
    <source>
        <dbReference type="ARBA" id="ARBA00004401"/>
    </source>
</evidence>
<dbReference type="RefSeq" id="WP_112870870.1">
    <property type="nucleotide sequence ID" value="NZ_CP021781.1"/>
</dbReference>
<dbReference type="PANTHER" id="PTHR38035">
    <property type="entry name" value="UPF0070 PROTEIN YFGM"/>
    <property type="match status" value="1"/>
</dbReference>
<evidence type="ECO:0000256" key="9">
    <source>
        <dbReference type="SAM" id="Phobius"/>
    </source>
</evidence>
<protein>
    <recommendedName>
        <fullName evidence="8">Ancillary SecYEG translocon subunit</fullName>
    </recommendedName>
</protein>
<reference evidence="12 14" key="2">
    <citation type="submission" date="2019-08" db="EMBL/GenBank/DDBJ databases">
        <title>Complete genome sequences of Francisella adeliensis (FSC1325 and FSC1326).</title>
        <authorList>
            <person name="Ohrman C."/>
            <person name="Uneklint I."/>
            <person name="Vallesi A."/>
            <person name="Karlsson L."/>
            <person name="Sjodin A."/>
        </authorList>
    </citation>
    <scope>NUCLEOTIDE SEQUENCE [LARGE SCALE GENOMIC DNA]</scope>
    <source>
        <strain evidence="12 14">FSC1325</strain>
    </source>
</reference>
<dbReference type="PANTHER" id="PTHR38035:SF1">
    <property type="entry name" value="ANCILLARY SECYEG TRANSLOCON SUBUNIT"/>
    <property type="match status" value="1"/>
</dbReference>
<evidence type="ECO:0000256" key="5">
    <source>
        <dbReference type="ARBA" id="ARBA00023136"/>
    </source>
</evidence>
<dbReference type="OrthoDB" id="5605621at2"/>
<dbReference type="Proteomes" id="UP000681131">
    <property type="component" value="Chromosome"/>
</dbReference>
<evidence type="ECO:0000256" key="2">
    <source>
        <dbReference type="ARBA" id="ARBA00022475"/>
    </source>
</evidence>
<proteinExistence type="inferred from homology"/>
<accession>A0A2Z4Y2E4</accession>
<dbReference type="InterPro" id="IPR026039">
    <property type="entry name" value="YfgM"/>
</dbReference>
<keyword evidence="2" id="KW-1003">Cell membrane</keyword>
<dbReference type="GO" id="GO:0005886">
    <property type="term" value="C:plasma membrane"/>
    <property type="evidence" value="ECO:0007669"/>
    <property type="project" value="UniProtKB-SubCell"/>
</dbReference>
<dbReference type="SUPFAM" id="SSF48452">
    <property type="entry name" value="TPR-like"/>
    <property type="match status" value="1"/>
</dbReference>
<keyword evidence="5 9" id="KW-0472">Membrane</keyword>
<evidence type="ECO:0000256" key="8">
    <source>
        <dbReference type="ARBA" id="ARBA00024235"/>
    </source>
</evidence>
<gene>
    <name evidence="11" type="ORF">CDH04_02575</name>
    <name evidence="12" type="ORF">FZC43_02575</name>
</gene>
<keyword evidence="4 9" id="KW-1133">Transmembrane helix</keyword>
<dbReference type="Gene3D" id="1.25.40.10">
    <property type="entry name" value="Tetratricopeptide repeat domain"/>
    <property type="match status" value="1"/>
</dbReference>
<keyword evidence="3 9" id="KW-0812">Transmembrane</keyword>
<evidence type="ECO:0000256" key="6">
    <source>
        <dbReference type="ARBA" id="ARBA00023186"/>
    </source>
</evidence>
<name>A0A2Z4Y2E4_9GAMM</name>
<feature type="transmembrane region" description="Helical" evidence="9">
    <location>
        <begin position="12"/>
        <end position="31"/>
    </location>
</feature>
<evidence type="ECO:0000259" key="10">
    <source>
        <dbReference type="Pfam" id="PF09976"/>
    </source>
</evidence>
<organism evidence="11 13">
    <name type="scientific">Francisella adeliensis</name>
    <dbReference type="NCBI Taxonomy" id="2007306"/>
    <lineage>
        <taxon>Bacteria</taxon>
        <taxon>Pseudomonadati</taxon>
        <taxon>Pseudomonadota</taxon>
        <taxon>Gammaproteobacteria</taxon>
        <taxon>Thiotrichales</taxon>
        <taxon>Francisellaceae</taxon>
        <taxon>Francisella</taxon>
    </lineage>
</organism>
<evidence type="ECO:0000313" key="14">
    <source>
        <dbReference type="Proteomes" id="UP000681131"/>
    </source>
</evidence>
<evidence type="ECO:0000256" key="3">
    <source>
        <dbReference type="ARBA" id="ARBA00022692"/>
    </source>
</evidence>
<dbReference type="Proteomes" id="UP000251120">
    <property type="component" value="Chromosome"/>
</dbReference>
<dbReference type="GO" id="GO:0044877">
    <property type="term" value="F:protein-containing complex binding"/>
    <property type="evidence" value="ECO:0007669"/>
    <property type="project" value="InterPro"/>
</dbReference>
<dbReference type="Pfam" id="PF09976">
    <property type="entry name" value="TPR_21"/>
    <property type="match status" value="1"/>
</dbReference>
<reference evidence="11 13" key="1">
    <citation type="submission" date="2017-06" db="EMBL/GenBank/DDBJ databases">
        <title>Complete genome of Francisella adeliensis.</title>
        <authorList>
            <person name="Vallesi A."/>
            <person name="Sjodin A."/>
        </authorList>
    </citation>
    <scope>NUCLEOTIDE SEQUENCE [LARGE SCALE GENOMIC DNA]</scope>
    <source>
        <strain evidence="11 13">FDC440</strain>
    </source>
</reference>
<feature type="domain" description="Ancillary SecYEG translocon subunit/Cell division coordinator CpoB TPR" evidence="10">
    <location>
        <begin position="13"/>
        <end position="201"/>
    </location>
</feature>
<evidence type="ECO:0000313" key="12">
    <source>
        <dbReference type="EMBL" id="QIW12934.1"/>
    </source>
</evidence>
<keyword evidence="14" id="KW-1185">Reference proteome</keyword>
<comment type="similarity">
    <text evidence="7">Belongs to the YfgM family.</text>
</comment>
<keyword evidence="6" id="KW-0143">Chaperone</keyword>
<evidence type="ECO:0000256" key="7">
    <source>
        <dbReference type="ARBA" id="ARBA00024197"/>
    </source>
</evidence>
<evidence type="ECO:0000313" key="13">
    <source>
        <dbReference type="Proteomes" id="UP000251120"/>
    </source>
</evidence>
<evidence type="ECO:0000313" key="11">
    <source>
        <dbReference type="EMBL" id="AXA34695.1"/>
    </source>
</evidence>
<dbReference type="AlphaFoldDB" id="A0A2Z4Y2E4"/>
<dbReference type="EMBL" id="CP021781">
    <property type="protein sequence ID" value="AXA34695.1"/>
    <property type="molecule type" value="Genomic_DNA"/>
</dbReference>
<comment type="subcellular location">
    <subcellularLocation>
        <location evidence="1">Cell membrane</location>
        <topology evidence="1">Single-pass type II membrane protein</topology>
    </subcellularLocation>
</comment>